<evidence type="ECO:0000256" key="8">
    <source>
        <dbReference type="ARBA" id="ARBA00022692"/>
    </source>
</evidence>
<evidence type="ECO:0000259" key="19">
    <source>
        <dbReference type="PROSITE" id="PS50110"/>
    </source>
</evidence>
<evidence type="ECO:0000256" key="4">
    <source>
        <dbReference type="ARBA" id="ARBA00018672"/>
    </source>
</evidence>
<comment type="catalytic activity">
    <reaction evidence="1">
        <text>ATP + protein L-histidine = ADP + protein N-phospho-L-histidine.</text>
        <dbReference type="EC" id="2.7.13.3"/>
    </reaction>
</comment>
<keyword evidence="13" id="KW-0902">Two-component regulatory system</keyword>
<evidence type="ECO:0000256" key="14">
    <source>
        <dbReference type="ARBA" id="ARBA00023136"/>
    </source>
</evidence>
<evidence type="ECO:0000256" key="17">
    <source>
        <dbReference type="SAM" id="Phobius"/>
    </source>
</evidence>
<dbReference type="Pfam" id="PF00512">
    <property type="entry name" value="HisKA"/>
    <property type="match status" value="1"/>
</dbReference>
<dbReference type="SMART" id="SM00448">
    <property type="entry name" value="REC"/>
    <property type="match status" value="1"/>
</dbReference>
<feature type="domain" description="Response regulatory" evidence="19">
    <location>
        <begin position="628"/>
        <end position="744"/>
    </location>
</feature>
<dbReference type="PANTHER" id="PTHR43065:SF46">
    <property type="entry name" value="C4-DICARBOXYLATE TRANSPORT SENSOR PROTEIN DCTB"/>
    <property type="match status" value="1"/>
</dbReference>
<dbReference type="Gene3D" id="3.40.50.2300">
    <property type="match status" value="1"/>
</dbReference>
<dbReference type="SMART" id="SM00388">
    <property type="entry name" value="HisKA"/>
    <property type="match status" value="1"/>
</dbReference>
<evidence type="ECO:0000256" key="11">
    <source>
        <dbReference type="ARBA" id="ARBA00022840"/>
    </source>
</evidence>
<dbReference type="InterPro" id="IPR001789">
    <property type="entry name" value="Sig_transdc_resp-reg_receiver"/>
</dbReference>
<comment type="caution">
    <text evidence="20">The sequence shown here is derived from an EMBL/GenBank/DDBJ whole genome shotgun (WGS) entry which is preliminary data.</text>
</comment>
<dbReference type="GO" id="GO:0000155">
    <property type="term" value="F:phosphorelay sensor kinase activity"/>
    <property type="evidence" value="ECO:0007669"/>
    <property type="project" value="InterPro"/>
</dbReference>
<comment type="subcellular location">
    <subcellularLocation>
        <location evidence="2">Cell membrane</location>
        <topology evidence="2">Multi-pass membrane protein</topology>
    </subcellularLocation>
</comment>
<protein>
    <recommendedName>
        <fullName evidence="4">Stage 0 sporulation protein A homolog</fullName>
        <ecNumber evidence="3">2.7.13.3</ecNumber>
    </recommendedName>
</protein>
<dbReference type="Pfam" id="PF02518">
    <property type="entry name" value="HATPase_c"/>
    <property type="match status" value="1"/>
</dbReference>
<keyword evidence="10 20" id="KW-0418">Kinase</keyword>
<feature type="domain" description="Histidine kinase" evidence="18">
    <location>
        <begin position="380"/>
        <end position="605"/>
    </location>
</feature>
<reference evidence="20 21" key="1">
    <citation type="submission" date="2018-08" db="EMBL/GenBank/DDBJ databases">
        <title>A genome reference for cultivated species of the human gut microbiota.</title>
        <authorList>
            <person name="Zou Y."/>
            <person name="Xue W."/>
            <person name="Luo G."/>
        </authorList>
    </citation>
    <scope>NUCLEOTIDE SEQUENCE [LARGE SCALE GENOMIC DNA]</scope>
    <source>
        <strain evidence="20 21">AF32-8AC</strain>
    </source>
</reference>
<evidence type="ECO:0000256" key="13">
    <source>
        <dbReference type="ARBA" id="ARBA00023012"/>
    </source>
</evidence>
<accession>A0A3E2U6Q2</accession>
<dbReference type="SUPFAM" id="SSF55874">
    <property type="entry name" value="ATPase domain of HSP90 chaperone/DNA topoisomerase II/histidine kinase"/>
    <property type="match status" value="1"/>
</dbReference>
<feature type="transmembrane region" description="Helical" evidence="17">
    <location>
        <begin position="313"/>
        <end position="334"/>
    </location>
</feature>
<dbReference type="InterPro" id="IPR005467">
    <property type="entry name" value="His_kinase_dom"/>
</dbReference>
<dbReference type="InterPro" id="IPR033479">
    <property type="entry name" value="dCache_1"/>
</dbReference>
<keyword evidence="9" id="KW-0547">Nucleotide-binding</keyword>
<evidence type="ECO:0000256" key="5">
    <source>
        <dbReference type="ARBA" id="ARBA00022475"/>
    </source>
</evidence>
<evidence type="ECO:0000256" key="9">
    <source>
        <dbReference type="ARBA" id="ARBA00022741"/>
    </source>
</evidence>
<evidence type="ECO:0000256" key="1">
    <source>
        <dbReference type="ARBA" id="ARBA00000085"/>
    </source>
</evidence>
<dbReference type="Gene3D" id="3.30.450.20">
    <property type="entry name" value="PAS domain"/>
    <property type="match status" value="1"/>
</dbReference>
<feature type="modified residue" description="4-aspartylphosphate" evidence="16">
    <location>
        <position position="679"/>
    </location>
</feature>
<evidence type="ECO:0000256" key="15">
    <source>
        <dbReference type="ARBA" id="ARBA00024867"/>
    </source>
</evidence>
<evidence type="ECO:0000256" key="12">
    <source>
        <dbReference type="ARBA" id="ARBA00022989"/>
    </source>
</evidence>
<dbReference type="EC" id="2.7.13.3" evidence="3"/>
<dbReference type="CDD" id="cd00156">
    <property type="entry name" value="REC"/>
    <property type="match status" value="1"/>
</dbReference>
<keyword evidence="11" id="KW-0067">ATP-binding</keyword>
<proteinExistence type="predicted"/>
<comment type="function">
    <text evidence="15">May play the central regulatory role in sporulation. It may be an element of the effector pathway responsible for the activation of sporulation genes in response to nutritional stress. Spo0A may act in concert with spo0H (a sigma factor) to control the expression of some genes that are critical to the sporulation process.</text>
</comment>
<dbReference type="AlphaFoldDB" id="A0A3E2U6Q2"/>
<keyword evidence="7" id="KW-0808">Transferase</keyword>
<keyword evidence="8 17" id="KW-0812">Transmembrane</keyword>
<dbReference type="InterPro" id="IPR036890">
    <property type="entry name" value="HATPase_C_sf"/>
</dbReference>
<dbReference type="Proteomes" id="UP000260991">
    <property type="component" value="Unassembled WGS sequence"/>
</dbReference>
<dbReference type="EMBL" id="QVER01000006">
    <property type="protein sequence ID" value="RGB91873.1"/>
    <property type="molecule type" value="Genomic_DNA"/>
</dbReference>
<evidence type="ECO:0000259" key="18">
    <source>
        <dbReference type="PROSITE" id="PS50109"/>
    </source>
</evidence>
<evidence type="ECO:0000256" key="10">
    <source>
        <dbReference type="ARBA" id="ARBA00022777"/>
    </source>
</evidence>
<keyword evidence="6 16" id="KW-0597">Phosphoprotein</keyword>
<dbReference type="SUPFAM" id="SSF47384">
    <property type="entry name" value="Homodimeric domain of signal transducing histidine kinase"/>
    <property type="match status" value="1"/>
</dbReference>
<gene>
    <name evidence="20" type="ORF">DWZ46_06670</name>
</gene>
<dbReference type="RefSeq" id="WP_158402925.1">
    <property type="nucleotide sequence ID" value="NZ_QVER01000006.1"/>
</dbReference>
<dbReference type="PRINTS" id="PR00344">
    <property type="entry name" value="BCTRLSENSOR"/>
</dbReference>
<dbReference type="GO" id="GO:0005524">
    <property type="term" value="F:ATP binding"/>
    <property type="evidence" value="ECO:0007669"/>
    <property type="project" value="UniProtKB-KW"/>
</dbReference>
<dbReference type="InterPro" id="IPR011006">
    <property type="entry name" value="CheY-like_superfamily"/>
</dbReference>
<keyword evidence="12 17" id="KW-1133">Transmembrane helix</keyword>
<evidence type="ECO:0000256" key="6">
    <source>
        <dbReference type="ARBA" id="ARBA00022553"/>
    </source>
</evidence>
<dbReference type="GO" id="GO:0005886">
    <property type="term" value="C:plasma membrane"/>
    <property type="evidence" value="ECO:0007669"/>
    <property type="project" value="UniProtKB-SubCell"/>
</dbReference>
<dbReference type="PANTHER" id="PTHR43065">
    <property type="entry name" value="SENSOR HISTIDINE KINASE"/>
    <property type="match status" value="1"/>
</dbReference>
<dbReference type="SUPFAM" id="SSF52172">
    <property type="entry name" value="CheY-like"/>
    <property type="match status" value="1"/>
</dbReference>
<keyword evidence="14 17" id="KW-0472">Membrane</keyword>
<evidence type="ECO:0000256" key="3">
    <source>
        <dbReference type="ARBA" id="ARBA00012438"/>
    </source>
</evidence>
<evidence type="ECO:0000256" key="7">
    <source>
        <dbReference type="ARBA" id="ARBA00022679"/>
    </source>
</evidence>
<dbReference type="InterPro" id="IPR036097">
    <property type="entry name" value="HisK_dim/P_sf"/>
</dbReference>
<organism evidence="20 21">
    <name type="scientific">Faecalibacterium prausnitzii</name>
    <dbReference type="NCBI Taxonomy" id="853"/>
    <lineage>
        <taxon>Bacteria</taxon>
        <taxon>Bacillati</taxon>
        <taxon>Bacillota</taxon>
        <taxon>Clostridia</taxon>
        <taxon>Eubacteriales</taxon>
        <taxon>Oscillospiraceae</taxon>
        <taxon>Faecalibacterium</taxon>
    </lineage>
</organism>
<keyword evidence="5" id="KW-1003">Cell membrane</keyword>
<dbReference type="CDD" id="cd00082">
    <property type="entry name" value="HisKA"/>
    <property type="match status" value="1"/>
</dbReference>
<evidence type="ECO:0000313" key="21">
    <source>
        <dbReference type="Proteomes" id="UP000260991"/>
    </source>
</evidence>
<evidence type="ECO:0000256" key="2">
    <source>
        <dbReference type="ARBA" id="ARBA00004651"/>
    </source>
</evidence>
<dbReference type="Gene3D" id="1.10.287.130">
    <property type="match status" value="1"/>
</dbReference>
<dbReference type="SMART" id="SM00387">
    <property type="entry name" value="HATPase_c"/>
    <property type="match status" value="1"/>
</dbReference>
<dbReference type="InterPro" id="IPR004358">
    <property type="entry name" value="Sig_transdc_His_kin-like_C"/>
</dbReference>
<dbReference type="InterPro" id="IPR003594">
    <property type="entry name" value="HATPase_dom"/>
</dbReference>
<evidence type="ECO:0000313" key="20">
    <source>
        <dbReference type="EMBL" id="RGB91873.1"/>
    </source>
</evidence>
<dbReference type="Pfam" id="PF00072">
    <property type="entry name" value="Response_reg"/>
    <property type="match status" value="1"/>
</dbReference>
<dbReference type="Pfam" id="PF02743">
    <property type="entry name" value="dCache_1"/>
    <property type="match status" value="1"/>
</dbReference>
<dbReference type="PROSITE" id="PS50109">
    <property type="entry name" value="HIS_KIN"/>
    <property type="match status" value="1"/>
</dbReference>
<evidence type="ECO:0000256" key="16">
    <source>
        <dbReference type="PROSITE-ProRule" id="PRU00169"/>
    </source>
</evidence>
<dbReference type="PROSITE" id="PS50110">
    <property type="entry name" value="RESPONSE_REGULATORY"/>
    <property type="match status" value="1"/>
</dbReference>
<dbReference type="InterPro" id="IPR003661">
    <property type="entry name" value="HisK_dim/P_dom"/>
</dbReference>
<sequence length="753" mass="83832">MQKLKQIPKRVHHFLIGLVLTAVLGVLAFAVVNTYTAYTDMVVQQQQQYLLVTARAVSKTLSLYISGQLRDIEILTRSPGFLTEFENYYETGGDTALREHIVSYMLSQKRGVKRIYLLDKNSDVMYQYNDYPFLEVFDESLLHLKEYAAAHTSGIGSVFRISPQHYGLTLVNDVIHGSESLGTVVIVIDLEQVYEEYLAPLNIENTGDIIVKNEKGTIIMHPNAKLLTFNPFRQIQGLDTLPQYKGLNELLTRQYSQEEGTAIYRDYSNGIAPPEDEIAAFSRMNVNNTAWYVSAVLPYSTVKNLIDRNVGQFGMLVAAILFVLGVCVISFYAMRKNQQNLKLEAAYLKDINHTLKELHQSREQVYHYQKLQTIGALAGGIVHEFNNLLTPILGYSEFIRERMGPESEYYDDMSEIYEAGTRAKEIVEQLLPFSRRETDSTAYGPVNLEAVLQDDTKMVSMILPSNIRLEKGYKDIHATVYGSATQLHQVLLNLCSNAVQAMEGKGGTLTVQAEKISADALPANYHPAVASGFVRVRVADTGCGMTSETLAHIFDAFFTTKAAGEGTGLGLSVVQNILISHGGFIEAHSTVGEGSEFLVYLPVTAQAVAPERPAAPGAPVRLNSGKQPILLVDDEERVARYLKRRLTRSGYTVDVFTDAEESLDAFLASPTRWQLALVDGTMPKYKGTALIQRMRSENPNLAAILMTGFVEQDAVQMQQEGLIDEIFLKPLDYRKLTEKIGKLLAGEPDLTTV</sequence>
<dbReference type="Gene3D" id="3.30.565.10">
    <property type="entry name" value="Histidine kinase-like ATPase, C-terminal domain"/>
    <property type="match status" value="1"/>
</dbReference>
<name>A0A3E2U6Q2_9FIRM</name>